<protein>
    <submittedName>
        <fullName evidence="1">ATP-dependent RNA helicase dhx40</fullName>
    </submittedName>
</protein>
<dbReference type="EMBL" id="CM037629">
    <property type="protein sequence ID" value="KAH7990146.1"/>
    <property type="molecule type" value="Genomic_DNA"/>
</dbReference>
<name>A0ACB8ECP1_9SAUR</name>
<evidence type="ECO:0000313" key="2">
    <source>
        <dbReference type="Proteomes" id="UP000827872"/>
    </source>
</evidence>
<accession>A0ACB8ECP1</accession>
<keyword evidence="1" id="KW-0347">Helicase</keyword>
<organism evidence="1 2">
    <name type="scientific">Sphaerodactylus townsendi</name>
    <dbReference type="NCBI Taxonomy" id="933632"/>
    <lineage>
        <taxon>Eukaryota</taxon>
        <taxon>Metazoa</taxon>
        <taxon>Chordata</taxon>
        <taxon>Craniata</taxon>
        <taxon>Vertebrata</taxon>
        <taxon>Euteleostomi</taxon>
        <taxon>Lepidosauria</taxon>
        <taxon>Squamata</taxon>
        <taxon>Bifurcata</taxon>
        <taxon>Gekkota</taxon>
        <taxon>Sphaerodactylidae</taxon>
        <taxon>Sphaerodactylus</taxon>
    </lineage>
</organism>
<dbReference type="Proteomes" id="UP000827872">
    <property type="component" value="Linkage Group LG16"/>
</dbReference>
<evidence type="ECO:0000313" key="1">
    <source>
        <dbReference type="EMBL" id="KAH7990146.1"/>
    </source>
</evidence>
<sequence length="215" mass="24110">MLLRLRKERLTQPLLCQLYVNVSYVNCMVESEAFYLKIIAVDRSGAGSASPTCPASVPMDRKSKLPRGERKEHWSFETLPISRYRKKLVEAVRDNAFLVVTGETGSGKTTQLPKYLFQEGFANHGLIGVTQPRRVAAMSVAQRVAEEMNCPLGSTVGYQVRFEECFSEDTSIKYMTDGCLLRQVLADPHLSKYSVVILDEAHERSLSTSINVVDK</sequence>
<keyword evidence="1" id="KW-0378">Hydrolase</keyword>
<gene>
    <name evidence="1" type="primary">DHX40</name>
    <name evidence="1" type="ORF">K3G42_003449</name>
</gene>
<comment type="caution">
    <text evidence="1">The sequence shown here is derived from an EMBL/GenBank/DDBJ whole genome shotgun (WGS) entry which is preliminary data.</text>
</comment>
<reference evidence="1" key="1">
    <citation type="submission" date="2021-08" db="EMBL/GenBank/DDBJ databases">
        <title>The first chromosome-level gecko genome reveals the dynamic sex chromosomes of Neotropical dwarf geckos (Sphaerodactylidae: Sphaerodactylus).</title>
        <authorList>
            <person name="Pinto B.J."/>
            <person name="Keating S.E."/>
            <person name="Gamble T."/>
        </authorList>
    </citation>
    <scope>NUCLEOTIDE SEQUENCE</scope>
    <source>
        <strain evidence="1">TG3544</strain>
    </source>
</reference>
<keyword evidence="1" id="KW-0547">Nucleotide-binding</keyword>
<keyword evidence="1" id="KW-0067">ATP-binding</keyword>
<proteinExistence type="predicted"/>
<keyword evidence="2" id="KW-1185">Reference proteome</keyword>